<dbReference type="PANTHER" id="PTHR33885:SF3">
    <property type="entry name" value="PHAGE SHOCK PROTEIN C"/>
    <property type="match status" value="1"/>
</dbReference>
<sequence length="426" mass="44213">MNTEAPHRSGGMDVAETLRDFWISRPRRVRRGRKIAGVAAGVAARYGIDPVVPRIALVVATFFGGFGVLLYLLGWLLLPDERDKVSALEALLGKGRSSTPPHMTVGLCIALFPAASWTFGGWWFNGTGVVLGALILIGVFMLHHNRGDQNRPIAPVAEDAAPASFSAQPTSLSPDESTESNYQPPPGAWDPLGADPLGWQFSDEPVHAGSAEPDSWSEPAAPARRMRPVSPGITLGATLLTAAVGTTLAILGNGWFTVSTVIGLSLAVLGLGMVLSSFAGTGRQLLGLAVPLSAIGLLVTVLPIADLPGGGFGELDVRPVSTAEVLDEYERTGGRVELDLSGLPADSDPVKTKVAVGLGEALVVVPENADVTVTCETSVGEVQCLGRTVHGLGTDGVSLTDDGIGDGPKITLDVSSVVGRVEVTRG</sequence>
<protein>
    <submittedName>
        <fullName evidence="10">PspC domain-containing protein</fullName>
    </submittedName>
</protein>
<dbReference type="STRING" id="1111738.GCA_000427905_01541"/>
<comment type="subcellular location">
    <subcellularLocation>
        <location evidence="1">Cell membrane</location>
        <topology evidence="1">Single-pass membrane protein</topology>
    </subcellularLocation>
</comment>
<evidence type="ECO:0000256" key="1">
    <source>
        <dbReference type="ARBA" id="ARBA00004162"/>
    </source>
</evidence>
<reference evidence="9 11" key="3">
    <citation type="journal article" date="2021" name="BMC Genomics">
        <title>Genome-resolved metagenome and metatranscriptome analyses of thermophilic composting reveal key bacterial players and their metabolic interactions.</title>
        <authorList>
            <person name="Braga L.P.P."/>
            <person name="Pereira R.V."/>
            <person name="Martins L.F."/>
            <person name="Moura L.M.S."/>
            <person name="Sanchez F.B."/>
            <person name="Patane J.S.L."/>
            <person name="da Silva A.M."/>
            <person name="Setubal J.C."/>
        </authorList>
    </citation>
    <scope>NUCLEOTIDE SEQUENCE [LARGE SCALE GENOMIC DNA]</scope>
    <source>
        <strain evidence="9">ZC4RG45</strain>
    </source>
</reference>
<dbReference type="EMBL" id="QGUI02000146">
    <property type="protein sequence ID" value="MFO7192938.1"/>
    <property type="molecule type" value="Genomic_DNA"/>
</dbReference>
<feature type="compositionally biased region" description="Polar residues" evidence="6">
    <location>
        <begin position="165"/>
        <end position="182"/>
    </location>
</feature>
<evidence type="ECO:0000256" key="2">
    <source>
        <dbReference type="ARBA" id="ARBA00022475"/>
    </source>
</evidence>
<evidence type="ECO:0000259" key="8">
    <source>
        <dbReference type="Pfam" id="PF04024"/>
    </source>
</evidence>
<dbReference type="PANTHER" id="PTHR33885">
    <property type="entry name" value="PHAGE SHOCK PROTEIN C"/>
    <property type="match status" value="1"/>
</dbReference>
<reference evidence="10" key="2">
    <citation type="submission" date="2018-05" db="EMBL/GenBank/DDBJ databases">
        <authorList>
            <person name="Lanie J.A."/>
            <person name="Ng W.-L."/>
            <person name="Kazmierczak K.M."/>
            <person name="Andrzejewski T.M."/>
            <person name="Davidsen T.M."/>
            <person name="Wayne K.J."/>
            <person name="Tettelin H."/>
            <person name="Glass J.I."/>
            <person name="Rusch D."/>
            <person name="Podicherti R."/>
            <person name="Tsui H.-C.T."/>
            <person name="Winkler M.E."/>
        </authorList>
    </citation>
    <scope>NUCLEOTIDE SEQUENCE</scope>
    <source>
        <strain evidence="10">ZC4RG45</strain>
    </source>
</reference>
<keyword evidence="5 7" id="KW-0472">Membrane</keyword>
<evidence type="ECO:0000313" key="11">
    <source>
        <dbReference type="Proteomes" id="UP000249324"/>
    </source>
</evidence>
<evidence type="ECO:0000313" key="10">
    <source>
        <dbReference type="EMBL" id="PZM91675.1"/>
    </source>
</evidence>
<dbReference type="GO" id="GO:0005886">
    <property type="term" value="C:plasma membrane"/>
    <property type="evidence" value="ECO:0007669"/>
    <property type="project" value="UniProtKB-SubCell"/>
</dbReference>
<name>A0A2W4J1F4_9PSEU</name>
<feature type="region of interest" description="Disordered" evidence="6">
    <location>
        <begin position="203"/>
        <end position="224"/>
    </location>
</feature>
<feature type="domain" description="Phage shock protein PspC N-terminal" evidence="8">
    <location>
        <begin position="25"/>
        <end position="81"/>
    </location>
</feature>
<dbReference type="Proteomes" id="UP000249324">
    <property type="component" value="Unassembled WGS sequence"/>
</dbReference>
<feature type="transmembrane region" description="Helical" evidence="7">
    <location>
        <begin position="55"/>
        <end position="78"/>
    </location>
</feature>
<accession>A0A2W4J1F4</accession>
<dbReference type="Pfam" id="PF04024">
    <property type="entry name" value="PspC"/>
    <property type="match status" value="1"/>
</dbReference>
<feature type="transmembrane region" description="Helical" evidence="7">
    <location>
        <begin position="285"/>
        <end position="305"/>
    </location>
</feature>
<organism evidence="10">
    <name type="scientific">Thermocrispum agreste</name>
    <dbReference type="NCBI Taxonomy" id="37925"/>
    <lineage>
        <taxon>Bacteria</taxon>
        <taxon>Bacillati</taxon>
        <taxon>Actinomycetota</taxon>
        <taxon>Actinomycetes</taxon>
        <taxon>Pseudonocardiales</taxon>
        <taxon>Pseudonocardiaceae</taxon>
        <taxon>Thermocrispum</taxon>
    </lineage>
</organism>
<evidence type="ECO:0000313" key="9">
    <source>
        <dbReference type="EMBL" id="MFO7192938.1"/>
    </source>
</evidence>
<feature type="transmembrane region" description="Helical" evidence="7">
    <location>
        <begin position="122"/>
        <end position="142"/>
    </location>
</feature>
<gene>
    <name evidence="9" type="ORF">DIU77_011910</name>
    <name evidence="10" type="ORF">DIU77_16560</name>
</gene>
<evidence type="ECO:0000256" key="5">
    <source>
        <dbReference type="ARBA" id="ARBA00023136"/>
    </source>
</evidence>
<evidence type="ECO:0000256" key="7">
    <source>
        <dbReference type="SAM" id="Phobius"/>
    </source>
</evidence>
<comment type="caution">
    <text evidence="10">The sequence shown here is derived from an EMBL/GenBank/DDBJ whole genome shotgun (WGS) entry which is preliminary data.</text>
</comment>
<feature type="region of interest" description="Disordered" evidence="6">
    <location>
        <begin position="164"/>
        <end position="189"/>
    </location>
</feature>
<reference evidence="9" key="4">
    <citation type="submission" date="2023-08" db="EMBL/GenBank/DDBJ databases">
        <authorList>
            <person name="Guima S.E.S."/>
            <person name="Martins L.F."/>
            <person name="Silva A.M."/>
            <person name="Setubal J.C."/>
        </authorList>
    </citation>
    <scope>NUCLEOTIDE SEQUENCE</scope>
    <source>
        <strain evidence="9">ZC4RG45</strain>
    </source>
</reference>
<evidence type="ECO:0000256" key="4">
    <source>
        <dbReference type="ARBA" id="ARBA00022989"/>
    </source>
</evidence>
<dbReference type="InterPro" id="IPR052027">
    <property type="entry name" value="PspC"/>
</dbReference>
<keyword evidence="4 7" id="KW-1133">Transmembrane helix</keyword>
<proteinExistence type="predicted"/>
<keyword evidence="2" id="KW-1003">Cell membrane</keyword>
<dbReference type="AlphaFoldDB" id="A0A2W4J1F4"/>
<dbReference type="InterPro" id="IPR007168">
    <property type="entry name" value="Phageshock_PspC_N"/>
</dbReference>
<keyword evidence="3 7" id="KW-0812">Transmembrane</keyword>
<feature type="transmembrane region" description="Helical" evidence="7">
    <location>
        <begin position="258"/>
        <end position="278"/>
    </location>
</feature>
<evidence type="ECO:0000256" key="3">
    <source>
        <dbReference type="ARBA" id="ARBA00022692"/>
    </source>
</evidence>
<feature type="transmembrane region" description="Helical" evidence="7">
    <location>
        <begin position="233"/>
        <end position="252"/>
    </location>
</feature>
<evidence type="ECO:0000256" key="6">
    <source>
        <dbReference type="SAM" id="MobiDB-lite"/>
    </source>
</evidence>
<reference evidence="9" key="1">
    <citation type="submission" date="2018-05" db="EMBL/GenBank/DDBJ databases">
        <authorList>
            <person name="Moura L."/>
            <person name="Setubal J.C."/>
        </authorList>
    </citation>
    <scope>NUCLEOTIDE SEQUENCE</scope>
    <source>
        <strain evidence="9">ZC4RG45</strain>
    </source>
</reference>
<dbReference type="EMBL" id="QGUI01000749">
    <property type="protein sequence ID" value="PZM91675.1"/>
    <property type="molecule type" value="Genomic_DNA"/>
</dbReference>